<evidence type="ECO:0000313" key="2">
    <source>
        <dbReference type="EMBL" id="QMU28132.1"/>
    </source>
</evidence>
<protein>
    <recommendedName>
        <fullName evidence="4">DUF3575 domain-containing protein</fullName>
    </recommendedName>
</protein>
<proteinExistence type="predicted"/>
<evidence type="ECO:0000313" key="3">
    <source>
        <dbReference type="Proteomes" id="UP000514509"/>
    </source>
</evidence>
<evidence type="ECO:0000256" key="1">
    <source>
        <dbReference type="SAM" id="SignalP"/>
    </source>
</evidence>
<accession>A0A7L7L5N8</accession>
<feature type="chain" id="PRO_5029453678" description="DUF3575 domain-containing protein" evidence="1">
    <location>
        <begin position="20"/>
        <end position="193"/>
    </location>
</feature>
<keyword evidence="3" id="KW-1185">Reference proteome</keyword>
<feature type="signal peptide" evidence="1">
    <location>
        <begin position="1"/>
        <end position="19"/>
    </location>
</feature>
<gene>
    <name evidence="2" type="ORF">HUW48_08780</name>
</gene>
<evidence type="ECO:0008006" key="4">
    <source>
        <dbReference type="Google" id="ProtNLM"/>
    </source>
</evidence>
<keyword evidence="1" id="KW-0732">Signal</keyword>
<dbReference type="AlphaFoldDB" id="A0A7L7L5N8"/>
<dbReference type="KEGG" id="add:HUW48_08780"/>
<organism evidence="2 3">
    <name type="scientific">Adhaeribacter radiodurans</name>
    <dbReference type="NCBI Taxonomy" id="2745197"/>
    <lineage>
        <taxon>Bacteria</taxon>
        <taxon>Pseudomonadati</taxon>
        <taxon>Bacteroidota</taxon>
        <taxon>Cytophagia</taxon>
        <taxon>Cytophagales</taxon>
        <taxon>Hymenobacteraceae</taxon>
        <taxon>Adhaeribacter</taxon>
    </lineage>
</organism>
<dbReference type="RefSeq" id="WP_182415320.1">
    <property type="nucleotide sequence ID" value="NZ_CP055153.1"/>
</dbReference>
<dbReference type="EMBL" id="CP055153">
    <property type="protein sequence ID" value="QMU28132.1"/>
    <property type="molecule type" value="Genomic_DNA"/>
</dbReference>
<sequence length="193" mass="21625">MKKLLLFLAILLFNTLAQAQPSSRVAYSLHLDWQGFSVPLAKPKTYGQNRGLSFGLTYNWNKPGSLQQTVKIGNFFNKYHGSSWHASTVTHFNPIHSKNIRTGFYAGFGYMITGSNQGGWQQQPSGEWTPSANNKGLLFIPVGLQVQLKAFENNQFVWSPTIAYQANALFNYTPKTLVLPQSFISVGSQLKFK</sequence>
<reference evidence="2 3" key="2">
    <citation type="submission" date="2020-08" db="EMBL/GenBank/DDBJ databases">
        <title>Adhaeribacter dokdonensis sp. nov., isolated from the rhizosphere of Elymus tsukushiensis, a plant native to the Dokdo Islands, Republic of Korea.</title>
        <authorList>
            <person name="Ghim S.Y."/>
        </authorList>
    </citation>
    <scope>NUCLEOTIDE SEQUENCE [LARGE SCALE GENOMIC DNA]</scope>
    <source>
        <strain evidence="2 3">KUDC8001</strain>
    </source>
</reference>
<dbReference type="Proteomes" id="UP000514509">
    <property type="component" value="Chromosome"/>
</dbReference>
<reference evidence="2 3" key="1">
    <citation type="submission" date="2020-06" db="EMBL/GenBank/DDBJ databases">
        <authorList>
            <person name="Hwang Y.J."/>
        </authorList>
    </citation>
    <scope>NUCLEOTIDE SEQUENCE [LARGE SCALE GENOMIC DNA]</scope>
    <source>
        <strain evidence="2 3">KUDC8001</strain>
    </source>
</reference>
<name>A0A7L7L5N8_9BACT</name>